<organism evidence="14 15">
    <name type="scientific">Heterorhabditis bacteriophora</name>
    <name type="common">Entomopathogenic nematode worm</name>
    <dbReference type="NCBI Taxonomy" id="37862"/>
    <lineage>
        <taxon>Eukaryota</taxon>
        <taxon>Metazoa</taxon>
        <taxon>Ecdysozoa</taxon>
        <taxon>Nematoda</taxon>
        <taxon>Chromadorea</taxon>
        <taxon>Rhabditida</taxon>
        <taxon>Rhabditina</taxon>
        <taxon>Rhabditomorpha</taxon>
        <taxon>Strongyloidea</taxon>
        <taxon>Heterorhabditidae</taxon>
        <taxon>Heterorhabditis</taxon>
    </lineage>
</organism>
<comment type="subcellular location">
    <subcellularLocation>
        <location evidence="1">Membrane</location>
        <topology evidence="1">Multi-pass membrane protein</topology>
    </subcellularLocation>
</comment>
<dbReference type="GO" id="GO:0035267">
    <property type="term" value="C:NuA4 histone acetyltransferase complex"/>
    <property type="evidence" value="ECO:0007669"/>
    <property type="project" value="TreeGrafter"/>
</dbReference>
<feature type="compositionally biased region" description="Low complexity" evidence="11">
    <location>
        <begin position="480"/>
        <end position="495"/>
    </location>
</feature>
<evidence type="ECO:0000256" key="5">
    <source>
        <dbReference type="ARBA" id="ARBA00022989"/>
    </source>
</evidence>
<keyword evidence="6" id="KW-0406">Ion transport</keyword>
<feature type="compositionally biased region" description="Low complexity" evidence="11">
    <location>
        <begin position="397"/>
        <end position="409"/>
    </location>
</feature>
<dbReference type="InterPro" id="IPR036427">
    <property type="entry name" value="Bromodomain-like_sf"/>
</dbReference>
<feature type="region of interest" description="Disordered" evidence="11">
    <location>
        <begin position="96"/>
        <end position="163"/>
    </location>
</feature>
<dbReference type="Pfam" id="PF00439">
    <property type="entry name" value="Bromodomain"/>
    <property type="match status" value="1"/>
</dbReference>
<dbReference type="Pfam" id="PF18531">
    <property type="entry name" value="Polo_box_2"/>
    <property type="match status" value="1"/>
</dbReference>
<feature type="region of interest" description="Disordered" evidence="11">
    <location>
        <begin position="474"/>
        <end position="610"/>
    </location>
</feature>
<evidence type="ECO:0000256" key="1">
    <source>
        <dbReference type="ARBA" id="ARBA00004141"/>
    </source>
</evidence>
<feature type="compositionally biased region" description="Basic and acidic residues" evidence="11">
    <location>
        <begin position="498"/>
        <end position="512"/>
    </location>
</feature>
<dbReference type="SUPFAM" id="SSF47370">
    <property type="entry name" value="Bromodomain"/>
    <property type="match status" value="1"/>
</dbReference>
<evidence type="ECO:0000256" key="9">
    <source>
        <dbReference type="ARBA" id="ARBA00023303"/>
    </source>
</evidence>
<feature type="compositionally biased region" description="Basic and acidic residues" evidence="11">
    <location>
        <begin position="575"/>
        <end position="600"/>
    </location>
</feature>
<dbReference type="InterPro" id="IPR040734">
    <property type="entry name" value="Zyg-1_PB2"/>
</dbReference>
<evidence type="ECO:0000313" key="14">
    <source>
        <dbReference type="Proteomes" id="UP000095283"/>
    </source>
</evidence>
<evidence type="ECO:0000256" key="12">
    <source>
        <dbReference type="SAM" id="Phobius"/>
    </source>
</evidence>
<feature type="compositionally biased region" description="Polar residues" evidence="11">
    <location>
        <begin position="143"/>
        <end position="153"/>
    </location>
</feature>
<evidence type="ECO:0000256" key="6">
    <source>
        <dbReference type="ARBA" id="ARBA00023065"/>
    </source>
</evidence>
<dbReference type="GO" id="GO:0016020">
    <property type="term" value="C:membrane"/>
    <property type="evidence" value="ECO:0007669"/>
    <property type="project" value="UniProtKB-SubCell"/>
</dbReference>
<dbReference type="Pfam" id="PF14798">
    <property type="entry name" value="Ca_hom_mod"/>
    <property type="match status" value="1"/>
</dbReference>
<dbReference type="AlphaFoldDB" id="A0A1I7WWC8"/>
<keyword evidence="4 12" id="KW-0812">Transmembrane</keyword>
<dbReference type="WBParaSite" id="Hba_09489">
    <property type="protein sequence ID" value="Hba_09489"/>
    <property type="gene ID" value="Hba_09489"/>
</dbReference>
<feature type="transmembrane region" description="Helical" evidence="12">
    <location>
        <begin position="1091"/>
        <end position="1114"/>
    </location>
</feature>
<feature type="region of interest" description="Disordered" evidence="11">
    <location>
        <begin position="300"/>
        <end position="340"/>
    </location>
</feature>
<keyword evidence="7 10" id="KW-0103">Bromodomain</keyword>
<dbReference type="Pfam" id="PF18544">
    <property type="entry name" value="Polo_box_3"/>
    <property type="match status" value="1"/>
</dbReference>
<dbReference type="InterPro" id="IPR040733">
    <property type="entry name" value="Zyg-1_PB1"/>
</dbReference>
<dbReference type="InterPro" id="IPR046437">
    <property type="entry name" value="Ser_Thr-PK_POLO_box_1_sf"/>
</dbReference>
<dbReference type="SMART" id="SM00297">
    <property type="entry name" value="BROMO"/>
    <property type="match status" value="1"/>
</dbReference>
<keyword evidence="8 12" id="KW-0472">Membrane</keyword>
<feature type="compositionally biased region" description="Basic and acidic residues" evidence="11">
    <location>
        <begin position="154"/>
        <end position="163"/>
    </location>
</feature>
<keyword evidence="9" id="KW-0407">Ion channel</keyword>
<keyword evidence="14" id="KW-1185">Reference proteome</keyword>
<dbReference type="PROSITE" id="PS50014">
    <property type="entry name" value="BROMODOMAIN_2"/>
    <property type="match status" value="1"/>
</dbReference>
<dbReference type="GO" id="GO:0034220">
    <property type="term" value="P:monoatomic ion transmembrane transport"/>
    <property type="evidence" value="ECO:0007669"/>
    <property type="project" value="UniProtKB-KW"/>
</dbReference>
<evidence type="ECO:0000313" key="15">
    <source>
        <dbReference type="WBParaSite" id="Hba_09489"/>
    </source>
</evidence>
<keyword evidence="3" id="KW-0813">Transport</keyword>
<dbReference type="Gene3D" id="1.20.920.10">
    <property type="entry name" value="Bromodomain-like"/>
    <property type="match status" value="1"/>
</dbReference>
<dbReference type="PANTHER" id="PTHR15398">
    <property type="entry name" value="BROMODOMAIN-CONTAINING PROTEIN 8"/>
    <property type="match status" value="1"/>
</dbReference>
<feature type="domain" description="Bromo" evidence="13">
    <location>
        <begin position="803"/>
        <end position="873"/>
    </location>
</feature>
<accession>A0A1I7WWC8</accession>
<comment type="similarity">
    <text evidence="2">Belongs to the CALHM family.</text>
</comment>
<dbReference type="InterPro" id="IPR029569">
    <property type="entry name" value="CALHM"/>
</dbReference>
<sequence length="1265" mass="143447">MSNKILQGRPNTDSLGPCAAELVDRMMDSDASKRIKLEDVLHTVFLRQSEDLSMSRECSMERRAISHERRTLSRDFSRERNTRERSREAVGENIRGYRTASNPPPKVRRPVKVTGRTRTDSGFASGSVGEESNGILKPIYTARRSSSRPVSNTDRVRENEYRNSSESGLPWPIDFKRCGGAKLVSAGGRYVVVNNQKVVFEMVNKNGFISKIVIVTLSENNCQQVEKRMVQKLETKGVQIIYTDSDGNGRKEDVKDCDTLARFNELRTHLLKVEEIWGKYFGEFPFSFSTSKETTQICESSFSKGGRRPLQTRNTQSEALTNRSAALDSRSKCGKRGPGTIVSSSKRIYGTFERSFARETYNSDFYKFLYNLPSSSTRLPATKRAPHSPRGGETAFRSPSPSRSPLKSPIRPIAEALREAQSPLKERRAEEMETNEATIKSESTESLFAINTSPKPKDLSLIATKIMLNIEQPEKKGEGASQQAAQQRAAAAAASIDIPEKNGEQEAVHVGEKPISNVTEGESRPRRPSKPIELENKDNEIKVEDSPAGRHRGGRRNIVVDSPLISSGRRKRHHAGADIHDDSGGEETEDKKSRRHDAKESSVASDISLYAPSSAAQSTASLSGDSRTTSCQTDIAIQGVIWTHIEKKDRRSSSNRKNSSNRTETRDTSFINLNLTKDNFTQTGRVEFDKDDQVIVTFTSEERTFIRTITIEEREKKEEEWSDDDDMSEERRLKSDGKREITVIYDTDKWLAQALAKRPGHFLDEGGSSNFGSPSKRARKEEKVKEENVQQKVVLMNMWRNVCSHRHSGIFSHPVNDKDAPGYSSTVRNRMDLQTLRKEIESGIVSTPTIMRHRLLLMYANAVMFNSTGHDVNIFAKDMAKDTLSEIMKMYFIKIFIKTNFMTNQTFRLPISRKLQVTPGEVSYQKRATLYVLCCKPTGHAFRHLSHAWLLSDSSLMVLEIFRIVVNSTTWKLIHGSCFRVSETRQSWRTVVVYWVEVLAQSSIAPTAWLFVVFLDGGYYRCLRAHNFCTMDKAKQCKNDTVLEYYTSSKSFAMMSQDGKVNITCLAAYCPHCICNMEGSDASYLDAESQIFAWFLLIGFGLATLLNILTVYLLRSVFPFQVLCCTRMCDKYTLVQRQYVETYKKEEKNKFELVAREHAAQLAEQNARAFFMQKDWSKRDWDWVSGVAEINNPMFARLRLIAAEKTKTTMYTPLQLWNDHKNIYLGESENIIGTGYHIVQPKVLAMDETQSNGVIVPEEVIHIVR</sequence>
<reference evidence="15" key="1">
    <citation type="submission" date="2016-11" db="UniProtKB">
        <authorList>
            <consortium name="WormBaseParasite"/>
        </authorList>
    </citation>
    <scope>IDENTIFICATION</scope>
</reference>
<name>A0A1I7WWC8_HETBA</name>
<feature type="compositionally biased region" description="Polar residues" evidence="11">
    <location>
        <begin position="311"/>
        <end position="324"/>
    </location>
</feature>
<feature type="region of interest" description="Disordered" evidence="11">
    <location>
        <begin position="763"/>
        <end position="786"/>
    </location>
</feature>
<evidence type="ECO:0000256" key="4">
    <source>
        <dbReference type="ARBA" id="ARBA00022692"/>
    </source>
</evidence>
<evidence type="ECO:0000256" key="11">
    <source>
        <dbReference type="SAM" id="MobiDB-lite"/>
    </source>
</evidence>
<dbReference type="InterPro" id="IPR001487">
    <property type="entry name" value="Bromodomain"/>
</dbReference>
<evidence type="ECO:0000256" key="3">
    <source>
        <dbReference type="ARBA" id="ARBA00022448"/>
    </source>
</evidence>
<evidence type="ECO:0000256" key="7">
    <source>
        <dbReference type="ARBA" id="ARBA00023117"/>
    </source>
</evidence>
<feature type="compositionally biased region" description="Basic and acidic residues" evidence="11">
    <location>
        <begin position="521"/>
        <end position="548"/>
    </location>
</feature>
<feature type="region of interest" description="Disordered" evidence="11">
    <location>
        <begin position="377"/>
        <end position="409"/>
    </location>
</feature>
<feature type="region of interest" description="Disordered" evidence="11">
    <location>
        <begin position="421"/>
        <end position="440"/>
    </location>
</feature>
<keyword evidence="5 12" id="KW-1133">Transmembrane helix</keyword>
<dbReference type="PANTHER" id="PTHR15398:SF4">
    <property type="entry name" value="BROMODOMAIN-CONTAINING PROTEIN 8 ISOFORM X1"/>
    <property type="match status" value="1"/>
</dbReference>
<protein>
    <submittedName>
        <fullName evidence="15">Bromo domain-containing protein</fullName>
    </submittedName>
</protein>
<dbReference type="GO" id="GO:1904669">
    <property type="term" value="P:ATP export"/>
    <property type="evidence" value="ECO:0007669"/>
    <property type="project" value="UniProtKB-ARBA"/>
</dbReference>
<dbReference type="Gene3D" id="3.30.1120.120">
    <property type="match status" value="1"/>
</dbReference>
<dbReference type="Proteomes" id="UP000095283">
    <property type="component" value="Unplaced"/>
</dbReference>
<evidence type="ECO:0000256" key="8">
    <source>
        <dbReference type="ARBA" id="ARBA00023136"/>
    </source>
</evidence>
<evidence type="ECO:0000259" key="13">
    <source>
        <dbReference type="PROSITE" id="PS50014"/>
    </source>
</evidence>
<evidence type="ECO:0000256" key="10">
    <source>
        <dbReference type="PROSITE-ProRule" id="PRU00035"/>
    </source>
</evidence>
<proteinExistence type="inferred from homology"/>
<evidence type="ECO:0000256" key="2">
    <source>
        <dbReference type="ARBA" id="ARBA00008497"/>
    </source>
</evidence>